<organism evidence="1 2">
    <name type="scientific">Streptomyces fradiae ATCC 10745 = DSM 40063</name>
    <dbReference type="NCBI Taxonomy" id="1319510"/>
    <lineage>
        <taxon>Bacteria</taxon>
        <taxon>Bacillati</taxon>
        <taxon>Actinomycetota</taxon>
        <taxon>Actinomycetes</taxon>
        <taxon>Kitasatosporales</taxon>
        <taxon>Streptomycetaceae</taxon>
        <taxon>Streptomyces</taxon>
    </lineage>
</organism>
<comment type="caution">
    <text evidence="1">The sequence shown here is derived from an EMBL/GenBank/DDBJ whole genome shotgun (WGS) entry which is preliminary data.</text>
</comment>
<dbReference type="Proteomes" id="UP000731519">
    <property type="component" value="Unassembled WGS sequence"/>
</dbReference>
<protein>
    <submittedName>
        <fullName evidence="1">Uncharacterized protein</fullName>
    </submittedName>
</protein>
<accession>A0ABQ6XSJ5</accession>
<evidence type="ECO:0000313" key="2">
    <source>
        <dbReference type="Proteomes" id="UP000731519"/>
    </source>
</evidence>
<evidence type="ECO:0000313" key="1">
    <source>
        <dbReference type="EMBL" id="KAF0648711.1"/>
    </source>
</evidence>
<name>A0ABQ6XSJ5_STRFR</name>
<proteinExistence type="predicted"/>
<keyword evidence="2" id="KW-1185">Reference proteome</keyword>
<sequence>MTPAAGSGSMGAMDTPTTDWVTVAALENLPGGLHPMAALRA</sequence>
<reference evidence="1 2" key="1">
    <citation type="submission" date="2013-05" db="EMBL/GenBank/DDBJ databases">
        <title>Genome Sequence of Streptomyces fradiae.</title>
        <authorList>
            <person name="Kirby R."/>
        </authorList>
    </citation>
    <scope>NUCLEOTIDE SEQUENCE [LARGE SCALE GENOMIC DNA]</scope>
    <source>
        <strain evidence="1 2">ATCC 10745</strain>
    </source>
</reference>
<dbReference type="EMBL" id="ASYR01000021">
    <property type="protein sequence ID" value="KAF0648711.1"/>
    <property type="molecule type" value="Genomic_DNA"/>
</dbReference>
<gene>
    <name evidence="1" type="ORF">K701_17115</name>
</gene>